<keyword evidence="1" id="KW-0489">Methyltransferase</keyword>
<feature type="non-terminal residue" evidence="1">
    <location>
        <position position="47"/>
    </location>
</feature>
<dbReference type="GO" id="GO:0008168">
    <property type="term" value="F:methyltransferase activity"/>
    <property type="evidence" value="ECO:0007669"/>
    <property type="project" value="UniProtKB-KW"/>
</dbReference>
<dbReference type="Proteomes" id="UP000481583">
    <property type="component" value="Unassembled WGS sequence"/>
</dbReference>
<proteinExistence type="predicted"/>
<dbReference type="Gene3D" id="3.40.50.150">
    <property type="entry name" value="Vaccinia Virus protein VP39"/>
    <property type="match status" value="1"/>
</dbReference>
<name>A0A6G4U911_9ACTN</name>
<dbReference type="EMBL" id="JAAKZV010000222">
    <property type="protein sequence ID" value="NGN68674.1"/>
    <property type="molecule type" value="Genomic_DNA"/>
</dbReference>
<keyword evidence="1" id="KW-0808">Transferase</keyword>
<keyword evidence="2" id="KW-1185">Reference proteome</keyword>
<evidence type="ECO:0000313" key="1">
    <source>
        <dbReference type="EMBL" id="NGN68674.1"/>
    </source>
</evidence>
<accession>A0A6G4U911</accession>
<dbReference type="GO" id="GO:0032259">
    <property type="term" value="P:methylation"/>
    <property type="evidence" value="ECO:0007669"/>
    <property type="project" value="UniProtKB-KW"/>
</dbReference>
<gene>
    <name evidence="1" type="ORF">G5C51_32885</name>
</gene>
<organism evidence="1 2">
    <name type="scientific">Streptomyces coryli</name>
    <dbReference type="NCBI Taxonomy" id="1128680"/>
    <lineage>
        <taxon>Bacteria</taxon>
        <taxon>Bacillati</taxon>
        <taxon>Actinomycetota</taxon>
        <taxon>Actinomycetes</taxon>
        <taxon>Kitasatosporales</taxon>
        <taxon>Streptomycetaceae</taxon>
        <taxon>Streptomyces</taxon>
    </lineage>
</organism>
<sequence>MRDDVWAAAVPYERYMGRWSRLVAAEFVGWLGADAGLRWLDVGCGTG</sequence>
<comment type="caution">
    <text evidence="1">The sequence shown here is derived from an EMBL/GenBank/DDBJ whole genome shotgun (WGS) entry which is preliminary data.</text>
</comment>
<dbReference type="SUPFAM" id="SSF53335">
    <property type="entry name" value="S-adenosyl-L-methionine-dependent methyltransferases"/>
    <property type="match status" value="1"/>
</dbReference>
<reference evidence="1 2" key="1">
    <citation type="submission" date="2020-02" db="EMBL/GenBank/DDBJ databases">
        <title>Whole-genome analyses of novel actinobacteria.</title>
        <authorList>
            <person name="Sahin N."/>
        </authorList>
    </citation>
    <scope>NUCLEOTIDE SEQUENCE [LARGE SCALE GENOMIC DNA]</scope>
    <source>
        <strain evidence="1 2">A7024</strain>
    </source>
</reference>
<protein>
    <submittedName>
        <fullName evidence="1">SAM-dependent methyltransferase</fullName>
    </submittedName>
</protein>
<evidence type="ECO:0000313" key="2">
    <source>
        <dbReference type="Proteomes" id="UP000481583"/>
    </source>
</evidence>
<dbReference type="AlphaFoldDB" id="A0A6G4U911"/>
<dbReference type="InterPro" id="IPR029063">
    <property type="entry name" value="SAM-dependent_MTases_sf"/>
</dbReference>